<evidence type="ECO:0000256" key="2">
    <source>
        <dbReference type="ARBA" id="ARBA00008954"/>
    </source>
</evidence>
<dbReference type="OMA" id="ERDNICQ"/>
<keyword evidence="5 6" id="KW-0663">Pyridoxal phosphate</keyword>
<dbReference type="InterPro" id="IPR015424">
    <property type="entry name" value="PyrdxlP-dep_Trfase"/>
</dbReference>
<dbReference type="GeneID" id="14914418"/>
<dbReference type="Gene3D" id="3.40.640.10">
    <property type="entry name" value="Type I PLP-dependent aspartate aminotransferase-like (Major domain)"/>
    <property type="match status" value="1"/>
</dbReference>
<dbReference type="InterPro" id="IPR050103">
    <property type="entry name" value="Class-III_PLP-dep_AT"/>
</dbReference>
<dbReference type="Pfam" id="PF00202">
    <property type="entry name" value="Aminotran_3"/>
    <property type="match status" value="1"/>
</dbReference>
<keyword evidence="4 7" id="KW-0808">Transferase</keyword>
<dbReference type="EMBL" id="KB008074">
    <property type="protein sequence ID" value="ELR13781.1"/>
    <property type="molecule type" value="Genomic_DNA"/>
</dbReference>
<name>L8GNH0_ACACF</name>
<evidence type="ECO:0000256" key="4">
    <source>
        <dbReference type="ARBA" id="ARBA00022679"/>
    </source>
</evidence>
<dbReference type="VEuPathDB" id="AmoebaDB:ACA1_076240"/>
<dbReference type="InterPro" id="IPR015421">
    <property type="entry name" value="PyrdxlP-dep_Trfase_major"/>
</dbReference>
<dbReference type="PROSITE" id="PS00600">
    <property type="entry name" value="AA_TRANSFER_CLASS_3"/>
    <property type="match status" value="1"/>
</dbReference>
<comment type="similarity">
    <text evidence="2 6">Belongs to the class-III pyridoxal-phosphate-dependent aminotransferase family.</text>
</comment>
<evidence type="ECO:0000256" key="5">
    <source>
        <dbReference type="ARBA" id="ARBA00022898"/>
    </source>
</evidence>
<evidence type="ECO:0000313" key="8">
    <source>
        <dbReference type="Proteomes" id="UP000011083"/>
    </source>
</evidence>
<dbReference type="KEGG" id="acan:ACA1_076240"/>
<evidence type="ECO:0000313" key="7">
    <source>
        <dbReference type="EMBL" id="ELR13781.1"/>
    </source>
</evidence>
<dbReference type="InterPro" id="IPR049704">
    <property type="entry name" value="Aminotrans_3_PPA_site"/>
</dbReference>
<accession>L8GNH0</accession>
<organism evidence="7 8">
    <name type="scientific">Acanthamoeba castellanii (strain ATCC 30010 / Neff)</name>
    <dbReference type="NCBI Taxonomy" id="1257118"/>
    <lineage>
        <taxon>Eukaryota</taxon>
        <taxon>Amoebozoa</taxon>
        <taxon>Discosea</taxon>
        <taxon>Longamoebia</taxon>
        <taxon>Centramoebida</taxon>
        <taxon>Acanthamoebidae</taxon>
        <taxon>Acanthamoeba</taxon>
    </lineage>
</organism>
<dbReference type="GO" id="GO:0030170">
    <property type="term" value="F:pyridoxal phosphate binding"/>
    <property type="evidence" value="ECO:0007669"/>
    <property type="project" value="InterPro"/>
</dbReference>
<dbReference type="GO" id="GO:0042802">
    <property type="term" value="F:identical protein binding"/>
    <property type="evidence" value="ECO:0007669"/>
    <property type="project" value="TreeGrafter"/>
</dbReference>
<evidence type="ECO:0000256" key="6">
    <source>
        <dbReference type="RuleBase" id="RU003560"/>
    </source>
</evidence>
<reference evidence="7 8" key="1">
    <citation type="journal article" date="2013" name="Genome Biol.">
        <title>Genome of Acanthamoeba castellanii highlights extensive lateral gene transfer and early evolution of tyrosine kinase signaling.</title>
        <authorList>
            <person name="Clarke M."/>
            <person name="Lohan A.J."/>
            <person name="Liu B."/>
            <person name="Lagkouvardos I."/>
            <person name="Roy S."/>
            <person name="Zafar N."/>
            <person name="Bertelli C."/>
            <person name="Schilde C."/>
            <person name="Kianianmomeni A."/>
            <person name="Burglin T.R."/>
            <person name="Frech C."/>
            <person name="Turcotte B."/>
            <person name="Kopec K.O."/>
            <person name="Synnott J.M."/>
            <person name="Choo C."/>
            <person name="Paponov I."/>
            <person name="Finkler A."/>
            <person name="Soon Heng Tan C."/>
            <person name="Hutchins A.P."/>
            <person name="Weinmeier T."/>
            <person name="Rattei T."/>
            <person name="Chu J.S."/>
            <person name="Gimenez G."/>
            <person name="Irimia M."/>
            <person name="Rigden D.J."/>
            <person name="Fitzpatrick D.A."/>
            <person name="Lorenzo-Morales J."/>
            <person name="Bateman A."/>
            <person name="Chiu C.H."/>
            <person name="Tang P."/>
            <person name="Hegemann P."/>
            <person name="Fromm H."/>
            <person name="Raoult D."/>
            <person name="Greub G."/>
            <person name="Miranda-Saavedra D."/>
            <person name="Chen N."/>
            <person name="Nash P."/>
            <person name="Ginger M.L."/>
            <person name="Horn M."/>
            <person name="Schaap P."/>
            <person name="Caler L."/>
            <person name="Loftus B."/>
        </authorList>
    </citation>
    <scope>NUCLEOTIDE SEQUENCE [LARGE SCALE GENOMIC DNA]</scope>
    <source>
        <strain evidence="7 8">Neff</strain>
    </source>
</reference>
<proteinExistence type="inferred from homology"/>
<dbReference type="CDD" id="cd00610">
    <property type="entry name" value="OAT_like"/>
    <property type="match status" value="1"/>
</dbReference>
<dbReference type="SUPFAM" id="SSF53383">
    <property type="entry name" value="PLP-dependent transferases"/>
    <property type="match status" value="1"/>
</dbReference>
<keyword evidence="8" id="KW-1185">Reference proteome</keyword>
<dbReference type="InterPro" id="IPR015422">
    <property type="entry name" value="PyrdxlP-dep_Trfase_small"/>
</dbReference>
<sequence length="444" mass="48458">MSRYESSKKLLSPVWGHLSESIVERASGSFIYTTCGKKLLDFSTGIGVVNTGHCHPRVVAAAQEQVGKLIHGQLNIVYHKPVLELVEELKPVVPEGLDTFFFSNSGAEAVEASIKLARHATKKQNIITFVNSFHGRTVGTMSLGNSKIVYKNQYGPLMPGVHVAPYAYCHRCPCKQQRKSAEDCCNQPLLAVEMLLRQQTGPADTAAILLEPVQGEGGYVQPPKSFMQGLRKICDKHGILLIYDEVQTGFGRTGKYFAAELSGVKPDILVFAKAIASGFPLSGLVASKETHKHWQQGSHGGTYGANAVACAAAVATQRVIKEEKLVENAAARGEQLTKLLLQLKDKYPQISDVRGPGLMIGVEFYDERDNAYPFPGHDSKHTVKYGFTGALTKKCLDHGMLILNTGAHETLRFIPPLTVSAEEIELGVELFEKGLKDTLKELAN</sequence>
<comment type="cofactor">
    <cofactor evidence="1">
        <name>pyridoxal 5'-phosphate</name>
        <dbReference type="ChEBI" id="CHEBI:597326"/>
    </cofactor>
</comment>
<dbReference type="PANTHER" id="PTHR11986">
    <property type="entry name" value="AMINOTRANSFERASE CLASS III"/>
    <property type="match status" value="1"/>
</dbReference>
<protein>
    <submittedName>
        <fullName evidence="7">4aminobutyrate aminotransferase</fullName>
    </submittedName>
</protein>
<evidence type="ECO:0000256" key="1">
    <source>
        <dbReference type="ARBA" id="ARBA00001933"/>
    </source>
</evidence>
<dbReference type="STRING" id="1257118.L8GNH0"/>
<dbReference type="RefSeq" id="XP_004335794.1">
    <property type="nucleotide sequence ID" value="XM_004335746.1"/>
</dbReference>
<gene>
    <name evidence="7" type="ORF">ACA1_076240</name>
</gene>
<keyword evidence="3 7" id="KW-0032">Aminotransferase</keyword>
<dbReference type="FunFam" id="3.40.640.10:FF:000013">
    <property type="entry name" value="4-aminobutyrate aminotransferase"/>
    <property type="match status" value="1"/>
</dbReference>
<dbReference type="GO" id="GO:0008483">
    <property type="term" value="F:transaminase activity"/>
    <property type="evidence" value="ECO:0007669"/>
    <property type="project" value="UniProtKB-KW"/>
</dbReference>
<dbReference type="OrthoDB" id="10261433at2759"/>
<dbReference type="Gene3D" id="3.90.1150.10">
    <property type="entry name" value="Aspartate Aminotransferase, domain 1"/>
    <property type="match status" value="1"/>
</dbReference>
<dbReference type="Proteomes" id="UP000011083">
    <property type="component" value="Unassembled WGS sequence"/>
</dbReference>
<evidence type="ECO:0000256" key="3">
    <source>
        <dbReference type="ARBA" id="ARBA00022576"/>
    </source>
</evidence>
<dbReference type="InterPro" id="IPR005814">
    <property type="entry name" value="Aminotrans_3"/>
</dbReference>
<dbReference type="PIRSF" id="PIRSF000521">
    <property type="entry name" value="Transaminase_4ab_Lys_Orn"/>
    <property type="match status" value="1"/>
</dbReference>
<dbReference type="AlphaFoldDB" id="L8GNH0"/>